<evidence type="ECO:0000313" key="3">
    <source>
        <dbReference type="EMBL" id="TDD01668.1"/>
    </source>
</evidence>
<proteinExistence type="inferred from homology"/>
<dbReference type="AlphaFoldDB" id="A0A4R4V8N3"/>
<dbReference type="GO" id="GO:0016491">
    <property type="term" value="F:oxidoreductase activity"/>
    <property type="evidence" value="ECO:0007669"/>
    <property type="project" value="UniProtKB-KW"/>
</dbReference>
<feature type="non-terminal residue" evidence="3">
    <location>
        <position position="48"/>
    </location>
</feature>
<dbReference type="Proteomes" id="UP000294543">
    <property type="component" value="Unassembled WGS sequence"/>
</dbReference>
<sequence>MTVTYDYTGKAVLVTGGTKGIGAAIARAFHDAGATVTICARTPPATEA</sequence>
<reference evidence="3 4" key="1">
    <citation type="submission" date="2019-03" db="EMBL/GenBank/DDBJ databases">
        <title>Draft genome sequences of novel Actinobacteria.</title>
        <authorList>
            <person name="Sahin N."/>
            <person name="Ay H."/>
            <person name="Saygin H."/>
        </authorList>
    </citation>
    <scope>NUCLEOTIDE SEQUENCE [LARGE SCALE GENOMIC DNA]</scope>
    <source>
        <strain evidence="3 4">KC712</strain>
    </source>
</reference>
<evidence type="ECO:0000313" key="4">
    <source>
        <dbReference type="Proteomes" id="UP000294543"/>
    </source>
</evidence>
<dbReference type="PANTHER" id="PTHR44196">
    <property type="entry name" value="DEHYDROGENASE/REDUCTASE SDR FAMILY MEMBER 7B"/>
    <property type="match status" value="1"/>
</dbReference>
<accession>A0A4R4V8N3</accession>
<keyword evidence="4" id="KW-1185">Reference proteome</keyword>
<dbReference type="Pfam" id="PF00106">
    <property type="entry name" value="adh_short"/>
    <property type="match status" value="1"/>
</dbReference>
<evidence type="ECO:0000256" key="2">
    <source>
        <dbReference type="ARBA" id="ARBA00023002"/>
    </source>
</evidence>
<gene>
    <name evidence="3" type="ORF">E1294_51535</name>
</gene>
<dbReference type="SUPFAM" id="SSF51735">
    <property type="entry name" value="NAD(P)-binding Rossmann-fold domains"/>
    <property type="match status" value="1"/>
</dbReference>
<evidence type="ECO:0000256" key="1">
    <source>
        <dbReference type="ARBA" id="ARBA00006484"/>
    </source>
</evidence>
<dbReference type="Gene3D" id="3.40.50.720">
    <property type="entry name" value="NAD(P)-binding Rossmann-like Domain"/>
    <property type="match status" value="1"/>
</dbReference>
<organism evidence="3 4">
    <name type="scientific">Nonomuraea diastatica</name>
    <dbReference type="NCBI Taxonomy" id="1848329"/>
    <lineage>
        <taxon>Bacteria</taxon>
        <taxon>Bacillati</taxon>
        <taxon>Actinomycetota</taxon>
        <taxon>Actinomycetes</taxon>
        <taxon>Streptosporangiales</taxon>
        <taxon>Streptosporangiaceae</taxon>
        <taxon>Nonomuraea</taxon>
    </lineage>
</organism>
<comment type="similarity">
    <text evidence="1">Belongs to the short-chain dehydrogenases/reductases (SDR) family.</text>
</comment>
<dbReference type="PANTHER" id="PTHR44196:SF1">
    <property type="entry name" value="DEHYDROGENASE_REDUCTASE SDR FAMILY MEMBER 7B"/>
    <property type="match status" value="1"/>
</dbReference>
<dbReference type="RefSeq" id="WP_132520558.1">
    <property type="nucleotide sequence ID" value="NZ_SMKP01000365.1"/>
</dbReference>
<protein>
    <submittedName>
        <fullName evidence="3">SDR family NAD(P)-dependent oxidoreductase</fullName>
    </submittedName>
</protein>
<name>A0A4R4V8N3_9ACTN</name>
<dbReference type="GO" id="GO:0016020">
    <property type="term" value="C:membrane"/>
    <property type="evidence" value="ECO:0007669"/>
    <property type="project" value="TreeGrafter"/>
</dbReference>
<comment type="caution">
    <text evidence="3">The sequence shown here is derived from an EMBL/GenBank/DDBJ whole genome shotgun (WGS) entry which is preliminary data.</text>
</comment>
<dbReference type="EMBL" id="SMKP01000365">
    <property type="protein sequence ID" value="TDD01668.1"/>
    <property type="molecule type" value="Genomic_DNA"/>
</dbReference>
<keyword evidence="2" id="KW-0560">Oxidoreductase</keyword>
<dbReference type="InterPro" id="IPR002347">
    <property type="entry name" value="SDR_fam"/>
</dbReference>
<dbReference type="InterPro" id="IPR036291">
    <property type="entry name" value="NAD(P)-bd_dom_sf"/>
</dbReference>